<dbReference type="Gene3D" id="3.30.420.10">
    <property type="entry name" value="Ribonuclease H-like superfamily/Ribonuclease H"/>
    <property type="match status" value="1"/>
</dbReference>
<dbReference type="EC" id="2.7.7.7" evidence="3"/>
<keyword evidence="3" id="KW-0808">Transferase</keyword>
<dbReference type="SUPFAM" id="SSF53098">
    <property type="entry name" value="Ribonuclease H-like"/>
    <property type="match status" value="1"/>
</dbReference>
<dbReference type="EMBL" id="CACRUA010000007">
    <property type="protein sequence ID" value="VYT80581.1"/>
    <property type="molecule type" value="Genomic_DNA"/>
</dbReference>
<organism evidence="3">
    <name type="scientific">Clostridium symbiosum</name>
    <name type="common">Bacteroides symbiosus</name>
    <dbReference type="NCBI Taxonomy" id="1512"/>
    <lineage>
        <taxon>Bacteria</taxon>
        <taxon>Bacillati</taxon>
        <taxon>Bacillota</taxon>
        <taxon>Clostridia</taxon>
        <taxon>Lachnospirales</taxon>
        <taxon>Lachnospiraceae</taxon>
        <taxon>Otoolea</taxon>
    </lineage>
</organism>
<accession>A0A6N2ZMH2</accession>
<dbReference type="GO" id="GO:0005829">
    <property type="term" value="C:cytosol"/>
    <property type="evidence" value="ECO:0007669"/>
    <property type="project" value="TreeGrafter"/>
</dbReference>
<gene>
    <name evidence="3" type="primary">polC_1</name>
    <name evidence="3" type="ORF">CSLFYP84_00621</name>
</gene>
<dbReference type="InterPro" id="IPR013520">
    <property type="entry name" value="Ribonucl_H"/>
</dbReference>
<evidence type="ECO:0000313" key="3">
    <source>
        <dbReference type="EMBL" id="VYT80581.1"/>
    </source>
</evidence>
<sequence length="263" mass="29952">MEETAHIIKVETSRRGTAQEKEADSYVAIDLETTGLDPKHDKIIEIGAVLVIDGEIKETFSTFVNPRRELDGRIRELTGITGEMTAGAPDIGDVIGRVVEFCRGLPLLGHHIIFDYSFLKRAAVNKGLVFEKSGIDTLTLCRRFMPEEEKKNLENASRYYGIKQTDAHRALADALTAHLLYRNVKRSHFSSAPEAFRCKPLVYKVKKEQPASKKQKEVLRDLLKYHRINVSVQIDYLSRNEISRLTDKIILQYGRIKRGDRNV</sequence>
<dbReference type="FunFam" id="3.30.420.10:FF:000045">
    <property type="entry name" value="3'-5' exonuclease DinG"/>
    <property type="match status" value="1"/>
</dbReference>
<dbReference type="AlphaFoldDB" id="A0A6N2ZMH2"/>
<evidence type="ECO:0000256" key="1">
    <source>
        <dbReference type="ARBA" id="ARBA00022839"/>
    </source>
</evidence>
<evidence type="ECO:0000259" key="2">
    <source>
        <dbReference type="SMART" id="SM00479"/>
    </source>
</evidence>
<dbReference type="GO" id="GO:0045004">
    <property type="term" value="P:DNA replication proofreading"/>
    <property type="evidence" value="ECO:0007669"/>
    <property type="project" value="TreeGrafter"/>
</dbReference>
<reference evidence="3" key="1">
    <citation type="submission" date="2019-11" db="EMBL/GenBank/DDBJ databases">
        <authorList>
            <person name="Feng L."/>
        </authorList>
    </citation>
    <scope>NUCLEOTIDE SEQUENCE</scope>
    <source>
        <strain evidence="3">CsymbiosumLFYP84</strain>
    </source>
</reference>
<dbReference type="CDD" id="cd06127">
    <property type="entry name" value="DEDDh"/>
    <property type="match status" value="1"/>
</dbReference>
<feature type="domain" description="Exonuclease" evidence="2">
    <location>
        <begin position="25"/>
        <end position="190"/>
    </location>
</feature>
<dbReference type="NCBIfam" id="TIGR00573">
    <property type="entry name" value="dnaq"/>
    <property type="match status" value="1"/>
</dbReference>
<keyword evidence="1" id="KW-0269">Exonuclease</keyword>
<dbReference type="PANTHER" id="PTHR30231:SF41">
    <property type="entry name" value="DNA POLYMERASE III SUBUNIT EPSILON"/>
    <property type="match status" value="1"/>
</dbReference>
<dbReference type="SMART" id="SM00479">
    <property type="entry name" value="EXOIII"/>
    <property type="match status" value="1"/>
</dbReference>
<protein>
    <submittedName>
        <fullName evidence="3">DNA polymerase III PolC-type</fullName>
        <ecNumber evidence="3">2.7.7.7</ecNumber>
    </submittedName>
</protein>
<keyword evidence="3" id="KW-0548">Nucleotidyltransferase</keyword>
<dbReference type="PANTHER" id="PTHR30231">
    <property type="entry name" value="DNA POLYMERASE III SUBUNIT EPSILON"/>
    <property type="match status" value="1"/>
</dbReference>
<name>A0A6N2ZMH2_CLOSY</name>
<keyword evidence="1" id="KW-0378">Hydrolase</keyword>
<dbReference type="InterPro" id="IPR006054">
    <property type="entry name" value="DnaQ"/>
</dbReference>
<dbReference type="InterPro" id="IPR036397">
    <property type="entry name" value="RNaseH_sf"/>
</dbReference>
<proteinExistence type="predicted"/>
<dbReference type="InterPro" id="IPR012337">
    <property type="entry name" value="RNaseH-like_sf"/>
</dbReference>
<keyword evidence="1" id="KW-0540">Nuclease</keyword>
<dbReference type="RefSeq" id="WP_021642158.1">
    <property type="nucleotide sequence ID" value="NZ_CACRUA010000007.1"/>
</dbReference>
<dbReference type="GO" id="GO:0003887">
    <property type="term" value="F:DNA-directed DNA polymerase activity"/>
    <property type="evidence" value="ECO:0007669"/>
    <property type="project" value="UniProtKB-EC"/>
</dbReference>
<dbReference type="GO" id="GO:0003677">
    <property type="term" value="F:DNA binding"/>
    <property type="evidence" value="ECO:0007669"/>
    <property type="project" value="InterPro"/>
</dbReference>
<dbReference type="Pfam" id="PF00929">
    <property type="entry name" value="RNase_T"/>
    <property type="match status" value="1"/>
</dbReference>
<dbReference type="GO" id="GO:0008408">
    <property type="term" value="F:3'-5' exonuclease activity"/>
    <property type="evidence" value="ECO:0007669"/>
    <property type="project" value="TreeGrafter"/>
</dbReference>